<name>A0ACD5WBX4_AVESA</name>
<dbReference type="Proteomes" id="UP001732700">
    <property type="component" value="Chromosome 4A"/>
</dbReference>
<evidence type="ECO:0000313" key="2">
    <source>
        <dbReference type="Proteomes" id="UP001732700"/>
    </source>
</evidence>
<evidence type="ECO:0000313" key="1">
    <source>
        <dbReference type="EnsemblPlants" id="AVESA.00010b.r2.4AG0615030.1.CDS.1"/>
    </source>
</evidence>
<reference evidence="1" key="2">
    <citation type="submission" date="2025-09" db="UniProtKB">
        <authorList>
            <consortium name="EnsemblPlants"/>
        </authorList>
    </citation>
    <scope>IDENTIFICATION</scope>
</reference>
<reference evidence="1" key="1">
    <citation type="submission" date="2021-05" db="EMBL/GenBank/DDBJ databases">
        <authorList>
            <person name="Scholz U."/>
            <person name="Mascher M."/>
            <person name="Fiebig A."/>
        </authorList>
    </citation>
    <scope>NUCLEOTIDE SEQUENCE [LARGE SCALE GENOMIC DNA]</scope>
</reference>
<protein>
    <submittedName>
        <fullName evidence="1">Uncharacterized protein</fullName>
    </submittedName>
</protein>
<dbReference type="EnsemblPlants" id="AVESA.00010b.r2.4AG0615030.1">
    <property type="protein sequence ID" value="AVESA.00010b.r2.4AG0615030.1.CDS.1"/>
    <property type="gene ID" value="AVESA.00010b.r2.4AG0615030"/>
</dbReference>
<sequence length="208" mass="22637">MAQTTTTTTTAPVVDAQFCAPHATAFTVAKAPGSWFRRDLAVTDAGGAAVMRVEFPLSLSFRRRVLLLDAASRRPVVTVRRVPSRIFSATERWEAFRGSSTSPTDLLFATVEWPIRWPPSTRATVHVHLAAGGDLGEERNTDFVVTRRGNHTRDYAVCRGSAGGVVVASLSRTIGRFGRFAYAVSVNTGVDHAFILALTMILEESLED</sequence>
<accession>A0ACD5WBX4</accession>
<proteinExistence type="predicted"/>
<organism evidence="1 2">
    <name type="scientific">Avena sativa</name>
    <name type="common">Oat</name>
    <dbReference type="NCBI Taxonomy" id="4498"/>
    <lineage>
        <taxon>Eukaryota</taxon>
        <taxon>Viridiplantae</taxon>
        <taxon>Streptophyta</taxon>
        <taxon>Embryophyta</taxon>
        <taxon>Tracheophyta</taxon>
        <taxon>Spermatophyta</taxon>
        <taxon>Magnoliopsida</taxon>
        <taxon>Liliopsida</taxon>
        <taxon>Poales</taxon>
        <taxon>Poaceae</taxon>
        <taxon>BOP clade</taxon>
        <taxon>Pooideae</taxon>
        <taxon>Poodae</taxon>
        <taxon>Poeae</taxon>
        <taxon>Poeae Chloroplast Group 1 (Aveneae type)</taxon>
        <taxon>Aveninae</taxon>
        <taxon>Avena</taxon>
    </lineage>
</organism>
<keyword evidence="2" id="KW-1185">Reference proteome</keyword>